<evidence type="ECO:0000256" key="1">
    <source>
        <dbReference type="ARBA" id="ARBA00004953"/>
    </source>
</evidence>
<keyword evidence="7" id="KW-1185">Reference proteome</keyword>
<evidence type="ECO:0000256" key="2">
    <source>
        <dbReference type="ARBA" id="ARBA00022603"/>
    </source>
</evidence>
<organism evidence="6 7">
    <name type="scientific">Xanthomonas citri pv. citri</name>
    <dbReference type="NCBI Taxonomy" id="611301"/>
    <lineage>
        <taxon>Bacteria</taxon>
        <taxon>Pseudomonadati</taxon>
        <taxon>Pseudomonadota</taxon>
        <taxon>Gammaproteobacteria</taxon>
        <taxon>Lysobacterales</taxon>
        <taxon>Lysobacteraceae</taxon>
        <taxon>Xanthomonas</taxon>
    </lineage>
</organism>
<evidence type="ECO:0000256" key="4">
    <source>
        <dbReference type="ARBA" id="ARBA00022691"/>
    </source>
</evidence>
<evidence type="ECO:0000313" key="7">
    <source>
        <dbReference type="Proteomes" id="UP000052230"/>
    </source>
</evidence>
<dbReference type="InterPro" id="IPR050161">
    <property type="entry name" value="Siro_Cobalamin_biosynth"/>
</dbReference>
<keyword evidence="2 6" id="KW-0489">Methyltransferase</keyword>
<dbReference type="PROSITE" id="PS50921">
    <property type="entry name" value="ANTAR"/>
    <property type="match status" value="1"/>
</dbReference>
<name>A0A0U5BTF4_XANCI</name>
<dbReference type="InterPro" id="IPR000878">
    <property type="entry name" value="4pyrrol_Mease"/>
</dbReference>
<dbReference type="SMART" id="SM01012">
    <property type="entry name" value="ANTAR"/>
    <property type="match status" value="1"/>
</dbReference>
<dbReference type="GO" id="GO:0004851">
    <property type="term" value="F:uroporphyrin-III C-methyltransferase activity"/>
    <property type="evidence" value="ECO:0007669"/>
    <property type="project" value="TreeGrafter"/>
</dbReference>
<evidence type="ECO:0000313" key="6">
    <source>
        <dbReference type="EMBL" id="CEG16513.1"/>
    </source>
</evidence>
<evidence type="ECO:0000256" key="5">
    <source>
        <dbReference type="ARBA" id="ARBA00023244"/>
    </source>
</evidence>
<dbReference type="Gene3D" id="1.10.10.10">
    <property type="entry name" value="Winged helix-like DNA-binding domain superfamily/Winged helix DNA-binding domain"/>
    <property type="match status" value="1"/>
</dbReference>
<proteinExistence type="predicted"/>
<dbReference type="Pfam" id="PF00590">
    <property type="entry name" value="TP_methylase"/>
    <property type="match status" value="1"/>
</dbReference>
<dbReference type="InterPro" id="IPR014777">
    <property type="entry name" value="4pyrrole_Mease_sub1"/>
</dbReference>
<dbReference type="Gene3D" id="3.40.1010.10">
    <property type="entry name" value="Cobalt-precorrin-4 Transmethylase, Domain 1"/>
    <property type="match status" value="1"/>
</dbReference>
<keyword evidence="4" id="KW-0949">S-adenosyl-L-methionine</keyword>
<dbReference type="Pfam" id="PF03861">
    <property type="entry name" value="ANTAR"/>
    <property type="match status" value="1"/>
</dbReference>
<dbReference type="Gene3D" id="3.30.950.10">
    <property type="entry name" value="Methyltransferase, Cobalt-precorrin-4 Transmethylase, Domain 2"/>
    <property type="match status" value="1"/>
</dbReference>
<dbReference type="InterPro" id="IPR005561">
    <property type="entry name" value="ANTAR"/>
</dbReference>
<dbReference type="GO" id="GO:0019354">
    <property type="term" value="P:siroheme biosynthetic process"/>
    <property type="evidence" value="ECO:0007669"/>
    <property type="project" value="TreeGrafter"/>
</dbReference>
<reference evidence="6 7" key="1">
    <citation type="submission" date="2014-09" db="EMBL/GenBank/DDBJ databases">
        <authorList>
            <person name="Regsiter A."/>
        </authorList>
    </citation>
    <scope>NUCLEOTIDE SEQUENCE [LARGE SCALE GENOMIC DNA]</scope>
</reference>
<keyword evidence="5" id="KW-0627">Porphyrin biosynthesis</keyword>
<evidence type="ECO:0000256" key="3">
    <source>
        <dbReference type="ARBA" id="ARBA00022679"/>
    </source>
</evidence>
<protein>
    <submittedName>
        <fullName evidence="6">Uroporphyrin-III C-methyltransferase</fullName>
    </submittedName>
</protein>
<dbReference type="InterPro" id="IPR036388">
    <property type="entry name" value="WH-like_DNA-bd_sf"/>
</dbReference>
<accession>A0A0U5BTF4</accession>
<dbReference type="GO" id="GO:0003723">
    <property type="term" value="F:RNA binding"/>
    <property type="evidence" value="ECO:0007669"/>
    <property type="project" value="InterPro"/>
</dbReference>
<dbReference type="AlphaFoldDB" id="A0A0U5BTF4"/>
<keyword evidence="3 6" id="KW-0808">Transferase</keyword>
<dbReference type="PANTHER" id="PTHR45790">
    <property type="entry name" value="SIROHEME SYNTHASE-RELATED"/>
    <property type="match status" value="1"/>
</dbReference>
<sequence>MWWMVWRPRGCAHRAGGAGPFCAGKQQALQDRKQIDRAKGLLMEKRGLSEADAYAALRQQAMKQGVKLTEVARRIVAMAEYSRGWVVLHAACERAPDAMWMDRLVAALHLPAGADVLEYCDLRRGPMRRVGWRMHDGHRHIDGVLLTAAQPSDANRSLLATALAGKPWRGARLSVFTHTHSAWRSDRVHLHACLGRSDARRHRRRRHVAQLKQRGGCRSTPQEFICRLMRRYALQGRRVVRVKGDDALLFGHAGEEIAFLRRAGVGVQVIDGVSAAFAAVAALDVSLTHRSHCHGITFVTAHTHDHGEPNWGALAASGTTLGIYMGLRRADALAAALLAGTPAAIVQAATRPEQQRRLTALGDLGTTAAALPPGLPTLLLVGDALSEAAAACDDRDGPMAVQAVGWGQHTTDDAAAGQGHSGSRFPCDMMRAHPEDSLPSLWASRIRAWTACMRNGYGLVSTSAGGTGLHTTAKSFAGCIDVATEGASVRVQIRAQLCVRALPVSTCGCAAV</sequence>
<comment type="pathway">
    <text evidence="1">Cofactor biosynthesis; adenosylcobalamin biosynthesis.</text>
</comment>
<dbReference type="SUPFAM" id="SSF52172">
    <property type="entry name" value="CheY-like"/>
    <property type="match status" value="1"/>
</dbReference>
<dbReference type="PANTHER" id="PTHR45790:SF3">
    <property type="entry name" value="S-ADENOSYL-L-METHIONINE-DEPENDENT UROPORPHYRINOGEN III METHYLTRANSFERASE, CHLOROPLASTIC"/>
    <property type="match status" value="1"/>
</dbReference>
<comment type="caution">
    <text evidence="6">The sequence shown here is derived from an EMBL/GenBank/DDBJ whole genome shotgun (WGS) entry which is preliminary data.</text>
</comment>
<dbReference type="GO" id="GO:0032259">
    <property type="term" value="P:methylation"/>
    <property type="evidence" value="ECO:0007669"/>
    <property type="project" value="UniProtKB-KW"/>
</dbReference>
<dbReference type="SUPFAM" id="SSF53790">
    <property type="entry name" value="Tetrapyrrole methylase"/>
    <property type="match status" value="1"/>
</dbReference>
<dbReference type="InterPro" id="IPR011006">
    <property type="entry name" value="CheY-like_superfamily"/>
</dbReference>
<dbReference type="EMBL" id="CCXZ01000136">
    <property type="protein sequence ID" value="CEG16513.1"/>
    <property type="molecule type" value="Genomic_DNA"/>
</dbReference>
<dbReference type="InterPro" id="IPR014776">
    <property type="entry name" value="4pyrrole_Mease_sub2"/>
</dbReference>
<dbReference type="InterPro" id="IPR035996">
    <property type="entry name" value="4pyrrol_Methylase_sf"/>
</dbReference>
<gene>
    <name evidence="6" type="primary">cysG</name>
    <name evidence="6" type="ORF">XAC3562_420030</name>
</gene>
<dbReference type="Proteomes" id="UP000052230">
    <property type="component" value="Unassembled WGS sequence"/>
</dbReference>